<organism evidence="7 8">
    <name type="scientific">phage Lak_Megaphage_Sonny</name>
    <dbReference type="NCBI Taxonomy" id="3109229"/>
    <lineage>
        <taxon>Viruses</taxon>
        <taxon>Duplodnaviria</taxon>
        <taxon>Heunggongvirae</taxon>
        <taxon>Uroviricota</taxon>
        <taxon>Caudoviricetes</taxon>
        <taxon>Caudoviricetes code 15 clade</taxon>
    </lineage>
</organism>
<sequence>MNIKKRSDARQYEYDRAYMKMAIAISELSYAKRRKVGAIIVSKYDQVISQGYNGTPNGWDNCCETINPETGELKTMKEVLHAETNAITKCAKFMASTEDATLYVTLSPCFDCAKLIIQAGIRRVVFKDVYRNIDGLKFLGKCGIIVEQINMSDDPEWRFITDINQMEETPYEDNL</sequence>
<evidence type="ECO:0000313" key="7">
    <source>
        <dbReference type="EMBL" id="WQJ53423.1"/>
    </source>
</evidence>
<comment type="cofactor">
    <cofactor evidence="1">
        <name>Zn(2+)</name>
        <dbReference type="ChEBI" id="CHEBI:29105"/>
    </cofactor>
</comment>
<dbReference type="Proteomes" id="UP001358193">
    <property type="component" value="Segment"/>
</dbReference>
<evidence type="ECO:0000256" key="5">
    <source>
        <dbReference type="ARBA" id="ARBA00022833"/>
    </source>
</evidence>
<evidence type="ECO:0000256" key="2">
    <source>
        <dbReference type="ARBA" id="ARBA00006576"/>
    </source>
</evidence>
<proteinExistence type="inferred from homology"/>
<keyword evidence="4" id="KW-0378">Hydrolase</keyword>
<protein>
    <submittedName>
        <fullName evidence="7">dCMP deaminase</fullName>
    </submittedName>
</protein>
<dbReference type="InterPro" id="IPR035105">
    <property type="entry name" value="Deoxycytidylate_deaminase_dom"/>
</dbReference>
<dbReference type="PROSITE" id="PS51747">
    <property type="entry name" value="CYT_DCMP_DEAMINASES_2"/>
    <property type="match status" value="1"/>
</dbReference>
<keyword evidence="5" id="KW-0862">Zinc</keyword>
<evidence type="ECO:0000313" key="8">
    <source>
        <dbReference type="Proteomes" id="UP001358193"/>
    </source>
</evidence>
<dbReference type="PROSITE" id="PS00903">
    <property type="entry name" value="CYT_DCMP_DEAMINASES_1"/>
    <property type="match status" value="1"/>
</dbReference>
<dbReference type="InterPro" id="IPR002125">
    <property type="entry name" value="CMP_dCMP_dom"/>
</dbReference>
<dbReference type="InterPro" id="IPR016473">
    <property type="entry name" value="dCMP_deaminase"/>
</dbReference>
<feature type="domain" description="CMP/dCMP-type deaminase" evidence="6">
    <location>
        <begin position="13"/>
        <end position="139"/>
    </location>
</feature>
<dbReference type="Gene3D" id="3.40.140.10">
    <property type="entry name" value="Cytidine Deaminase, domain 2"/>
    <property type="match status" value="1"/>
</dbReference>
<evidence type="ECO:0000259" key="6">
    <source>
        <dbReference type="PROSITE" id="PS51747"/>
    </source>
</evidence>
<dbReference type="InterPro" id="IPR016193">
    <property type="entry name" value="Cytidine_deaminase-like"/>
</dbReference>
<evidence type="ECO:0000256" key="4">
    <source>
        <dbReference type="ARBA" id="ARBA00022801"/>
    </source>
</evidence>
<dbReference type="InterPro" id="IPR016192">
    <property type="entry name" value="APOBEC/CMP_deaminase_Zn-bd"/>
</dbReference>
<dbReference type="PANTHER" id="PTHR11086">
    <property type="entry name" value="DEOXYCYTIDYLATE DEAMINASE-RELATED"/>
    <property type="match status" value="1"/>
</dbReference>
<dbReference type="PANTHER" id="PTHR11086:SF18">
    <property type="entry name" value="DEOXYCYTIDYLATE DEAMINASE"/>
    <property type="match status" value="1"/>
</dbReference>
<keyword evidence="8" id="KW-1185">Reference proteome</keyword>
<dbReference type="InterPro" id="IPR015517">
    <property type="entry name" value="dCMP_deaminase-rel"/>
</dbReference>
<keyword evidence="3" id="KW-0479">Metal-binding</keyword>
<comment type="similarity">
    <text evidence="2">Belongs to the cytidine and deoxycytidylate deaminase family.</text>
</comment>
<dbReference type="EMBL" id="OR769223">
    <property type="protein sequence ID" value="WQJ53423.1"/>
    <property type="molecule type" value="Genomic_DNA"/>
</dbReference>
<dbReference type="CDD" id="cd01286">
    <property type="entry name" value="deoxycytidylate_deaminase"/>
    <property type="match status" value="1"/>
</dbReference>
<dbReference type="Pfam" id="PF00383">
    <property type="entry name" value="dCMP_cyt_deam_1"/>
    <property type="match status" value="1"/>
</dbReference>
<evidence type="ECO:0000256" key="3">
    <source>
        <dbReference type="ARBA" id="ARBA00022723"/>
    </source>
</evidence>
<dbReference type="SUPFAM" id="SSF53927">
    <property type="entry name" value="Cytidine deaminase-like"/>
    <property type="match status" value="1"/>
</dbReference>
<name>A0ABZ0Z2P3_9CAUD</name>
<reference evidence="7 8" key="1">
    <citation type="submission" date="2023-11" db="EMBL/GenBank/DDBJ databases">
        <authorList>
            <person name="Cook R."/>
            <person name="Crisci M."/>
            <person name="Pye H."/>
            <person name="Adriaenssens E."/>
            <person name="Santini J."/>
        </authorList>
    </citation>
    <scope>NUCLEOTIDE SEQUENCE [LARGE SCALE GENOMIC DNA]</scope>
    <source>
        <strain evidence="7">Lak_Megaphage_Sonny</strain>
    </source>
</reference>
<evidence type="ECO:0000256" key="1">
    <source>
        <dbReference type="ARBA" id="ARBA00001947"/>
    </source>
</evidence>
<accession>A0ABZ0Z2P3</accession>
<dbReference type="PIRSF" id="PIRSF006019">
    <property type="entry name" value="dCMP_deaminase"/>
    <property type="match status" value="1"/>
</dbReference>